<proteinExistence type="predicted"/>
<keyword evidence="2" id="KW-1185">Reference proteome</keyword>
<accession>A0ABV6J7W2</accession>
<dbReference type="EMBL" id="JBHLVF010000013">
    <property type="protein sequence ID" value="MFC0391926.1"/>
    <property type="molecule type" value="Genomic_DNA"/>
</dbReference>
<evidence type="ECO:0000313" key="2">
    <source>
        <dbReference type="Proteomes" id="UP001589818"/>
    </source>
</evidence>
<comment type="caution">
    <text evidence="1">The sequence shown here is derived from an EMBL/GenBank/DDBJ whole genome shotgun (WGS) entry which is preliminary data.</text>
</comment>
<dbReference type="RefSeq" id="WP_204820285.1">
    <property type="nucleotide sequence ID" value="NZ_JANHOF010000007.1"/>
</dbReference>
<name>A0ABV6J7W2_9BACL</name>
<evidence type="ECO:0000313" key="1">
    <source>
        <dbReference type="EMBL" id="MFC0391926.1"/>
    </source>
</evidence>
<gene>
    <name evidence="1" type="ORF">ACFFJ8_11195</name>
</gene>
<organism evidence="1 2">
    <name type="scientific">Paenibacillus mendelii</name>
    <dbReference type="NCBI Taxonomy" id="206163"/>
    <lineage>
        <taxon>Bacteria</taxon>
        <taxon>Bacillati</taxon>
        <taxon>Bacillota</taxon>
        <taxon>Bacilli</taxon>
        <taxon>Bacillales</taxon>
        <taxon>Paenibacillaceae</taxon>
        <taxon>Paenibacillus</taxon>
    </lineage>
</organism>
<dbReference type="Proteomes" id="UP001589818">
    <property type="component" value="Unassembled WGS sequence"/>
</dbReference>
<sequence>MDKKALLEAVDPSYMLTVKQLVEMVEKIAQQPVIKQELSDLKSLIPSEILDFLKKEGIL</sequence>
<protein>
    <submittedName>
        <fullName evidence="1">Uncharacterized protein</fullName>
    </submittedName>
</protein>
<reference evidence="1 2" key="1">
    <citation type="submission" date="2024-09" db="EMBL/GenBank/DDBJ databases">
        <authorList>
            <person name="Sun Q."/>
            <person name="Mori K."/>
        </authorList>
    </citation>
    <scope>NUCLEOTIDE SEQUENCE [LARGE SCALE GENOMIC DNA]</scope>
    <source>
        <strain evidence="1 2">CCM 4839</strain>
    </source>
</reference>